<dbReference type="CDD" id="cd05992">
    <property type="entry name" value="PB1"/>
    <property type="match status" value="1"/>
</dbReference>
<evidence type="ECO:0000256" key="1">
    <source>
        <dbReference type="SAM" id="MobiDB-lite"/>
    </source>
</evidence>
<dbReference type="AlphaFoldDB" id="A0A6A3LVM3"/>
<evidence type="ECO:0000313" key="5">
    <source>
        <dbReference type="Proteomes" id="UP000460718"/>
    </source>
</evidence>
<gene>
    <name evidence="4" type="ORF">PF008_g718</name>
    <name evidence="3" type="ORF">PF011_g4036</name>
</gene>
<evidence type="ECO:0000259" key="2">
    <source>
        <dbReference type="SMART" id="SM00666"/>
    </source>
</evidence>
<sequence>MDAKQTALKISYKRELHRLRVDLSTFSLEALTALFAETFNLAPHAFVVQYTDAEGDVLNVTSQAEYKEACRVFLAGVDGAASLRFEAVSRTAVAFQENVADPILKAIEKLVETLNMAMEKVKHEQWAEKAQQKAQTGLSQTNEALKTVAQDARESLHAARQSIQEIPFDQLMKETTEGIKCAAEGISEFAKEVVGEIKNMKMPAAAQTEVAPAPEVQQQTEAVAIAVPVEGPAEVPVAATSDSEWEQVTEQEPTPVAAVVEETPVVVEAPAAPVVTEEELKWSAELSMVRDIFPGVETAVVIDRLEQCNGNVQVVLNALMEEIFSRVCVGTLRKAFIDEANQGSDEKRIQCPADSVELYLAQIDGLWLQTQDERVKQLNAGDIPDAIHGILCGDPIDPTSSVGDICGGLTPEKTIQILIVARPLSIQVGSKRKAVETELAAPRKAVRLPDTCEVTEQTEQQHEPSDQSTAKKKDKEDNKVVDLAAFASKLARLHGTGSGAEQHEDEIVDVLHLLFNETSLDRSDLESSGLVDMVAILRKSPSALIRATASALRKHIIRNLKS</sequence>
<name>A0A6A3LVM3_9STRA</name>
<dbReference type="GO" id="GO:0043130">
    <property type="term" value="F:ubiquitin binding"/>
    <property type="evidence" value="ECO:0007669"/>
    <property type="project" value="InterPro"/>
</dbReference>
<dbReference type="Pfam" id="PF00564">
    <property type="entry name" value="PB1"/>
    <property type="match status" value="1"/>
</dbReference>
<organism evidence="3 5">
    <name type="scientific">Phytophthora fragariae</name>
    <dbReference type="NCBI Taxonomy" id="53985"/>
    <lineage>
        <taxon>Eukaryota</taxon>
        <taxon>Sar</taxon>
        <taxon>Stramenopiles</taxon>
        <taxon>Oomycota</taxon>
        <taxon>Peronosporomycetes</taxon>
        <taxon>Peronosporales</taxon>
        <taxon>Peronosporaceae</taxon>
        <taxon>Phytophthora</taxon>
    </lineage>
</organism>
<dbReference type="Proteomes" id="UP000486351">
    <property type="component" value="Unassembled WGS sequence"/>
</dbReference>
<evidence type="ECO:0000313" key="6">
    <source>
        <dbReference type="Proteomes" id="UP000486351"/>
    </source>
</evidence>
<dbReference type="InterPro" id="IPR003892">
    <property type="entry name" value="CUE"/>
</dbReference>
<dbReference type="SMART" id="SM00666">
    <property type="entry name" value="PB1"/>
    <property type="match status" value="1"/>
</dbReference>
<dbReference type="InterPro" id="IPR000270">
    <property type="entry name" value="PB1_dom"/>
</dbReference>
<dbReference type="Pfam" id="PF02845">
    <property type="entry name" value="CUE"/>
    <property type="match status" value="1"/>
</dbReference>
<comment type="caution">
    <text evidence="3">The sequence shown here is derived from an EMBL/GenBank/DDBJ whole genome shotgun (WGS) entry which is preliminary data.</text>
</comment>
<dbReference type="EMBL" id="QXFY01000016">
    <property type="protein sequence ID" value="KAE9361764.1"/>
    <property type="molecule type" value="Genomic_DNA"/>
</dbReference>
<accession>A0A6A3LVM3</accession>
<dbReference type="EMBL" id="QXFW01000141">
    <property type="protein sequence ID" value="KAE9023316.1"/>
    <property type="molecule type" value="Genomic_DNA"/>
</dbReference>
<feature type="compositionally biased region" description="Basic and acidic residues" evidence="1">
    <location>
        <begin position="459"/>
        <end position="476"/>
    </location>
</feature>
<feature type="domain" description="PB1" evidence="2">
    <location>
        <begin position="5"/>
        <end position="77"/>
    </location>
</feature>
<proteinExistence type="predicted"/>
<feature type="region of interest" description="Disordered" evidence="1">
    <location>
        <begin position="453"/>
        <end position="476"/>
    </location>
</feature>
<dbReference type="Proteomes" id="UP000460718">
    <property type="component" value="Unassembled WGS sequence"/>
</dbReference>
<evidence type="ECO:0000313" key="4">
    <source>
        <dbReference type="EMBL" id="KAE9361764.1"/>
    </source>
</evidence>
<dbReference type="SUPFAM" id="SSF54277">
    <property type="entry name" value="CAD &amp; PB1 domains"/>
    <property type="match status" value="1"/>
</dbReference>
<evidence type="ECO:0000313" key="3">
    <source>
        <dbReference type="EMBL" id="KAE9023316.1"/>
    </source>
</evidence>
<dbReference type="Gene3D" id="3.10.20.90">
    <property type="entry name" value="Phosphatidylinositol 3-kinase Catalytic Subunit, Chain A, domain 1"/>
    <property type="match status" value="1"/>
</dbReference>
<reference evidence="5 6" key="1">
    <citation type="submission" date="2018-09" db="EMBL/GenBank/DDBJ databases">
        <title>Genomic investigation of the strawberry pathogen Phytophthora fragariae indicates pathogenicity is determined by transcriptional variation in three key races.</title>
        <authorList>
            <person name="Adams T.M."/>
            <person name="Armitage A.D."/>
            <person name="Sobczyk M.K."/>
            <person name="Bates H.J."/>
            <person name="Dunwell J.M."/>
            <person name="Nellist C.F."/>
            <person name="Harrison R.J."/>
        </authorList>
    </citation>
    <scope>NUCLEOTIDE SEQUENCE [LARGE SCALE GENOMIC DNA]</scope>
    <source>
        <strain evidence="4 6">NOV-77</strain>
        <strain evidence="3 5">SCRP245</strain>
    </source>
</reference>
<protein>
    <recommendedName>
        <fullName evidence="2">PB1 domain-containing protein</fullName>
    </recommendedName>
</protein>